<comment type="similarity">
    <text evidence="1 2">Belongs to the phD/YefM antitoxin family.</text>
</comment>
<dbReference type="RefSeq" id="WP_103111696.1">
    <property type="nucleotide sequence ID" value="NZ_BEIU01000001.1"/>
</dbReference>
<dbReference type="NCBIfam" id="TIGR01552">
    <property type="entry name" value="phd_fam"/>
    <property type="match status" value="1"/>
</dbReference>
<evidence type="ECO:0000256" key="1">
    <source>
        <dbReference type="ARBA" id="ARBA00009981"/>
    </source>
</evidence>
<evidence type="ECO:0000313" key="3">
    <source>
        <dbReference type="EMBL" id="GBD52041.1"/>
    </source>
</evidence>
<dbReference type="Gene3D" id="3.40.1620.10">
    <property type="entry name" value="YefM-like domain"/>
    <property type="match status" value="1"/>
</dbReference>
<name>A0A2H6BPE5_MICAE</name>
<accession>A0A2H6BPE5</accession>
<evidence type="ECO:0000313" key="4">
    <source>
        <dbReference type="Proteomes" id="UP000236321"/>
    </source>
</evidence>
<dbReference type="PANTHER" id="PTHR35377:SF4">
    <property type="entry name" value="PREVENT-HOST-DEATH FAMILY PROTEIN"/>
    <property type="match status" value="1"/>
</dbReference>
<dbReference type="Proteomes" id="UP000236321">
    <property type="component" value="Unassembled WGS sequence"/>
</dbReference>
<dbReference type="Pfam" id="PF02604">
    <property type="entry name" value="PhdYeFM_antitox"/>
    <property type="match status" value="1"/>
</dbReference>
<organism evidence="3 4">
    <name type="scientific">Microcystis aeruginosa NIES-298</name>
    <dbReference type="NCBI Taxonomy" id="449468"/>
    <lineage>
        <taxon>Bacteria</taxon>
        <taxon>Bacillati</taxon>
        <taxon>Cyanobacteriota</taxon>
        <taxon>Cyanophyceae</taxon>
        <taxon>Oscillatoriophycideae</taxon>
        <taxon>Chroococcales</taxon>
        <taxon>Microcystaceae</taxon>
        <taxon>Microcystis</taxon>
    </lineage>
</organism>
<dbReference type="EMBL" id="BEYQ01000003">
    <property type="protein sequence ID" value="GBD52041.1"/>
    <property type="molecule type" value="Genomic_DNA"/>
</dbReference>
<gene>
    <name evidence="3" type="ORF">BGM30_11340</name>
</gene>
<dbReference type="InterPro" id="IPR036165">
    <property type="entry name" value="YefM-like_sf"/>
</dbReference>
<dbReference type="AlphaFoldDB" id="A0A2H6BPE5"/>
<dbReference type="InterPro" id="IPR051416">
    <property type="entry name" value="phD-YefM_TA_antitoxins"/>
</dbReference>
<dbReference type="PANTHER" id="PTHR35377">
    <property type="entry name" value="ANTITOXIN VAPB49-RELATED-RELATED"/>
    <property type="match status" value="1"/>
</dbReference>
<proteinExistence type="inferred from homology"/>
<comment type="caution">
    <text evidence="3">The sequence shown here is derived from an EMBL/GenBank/DDBJ whole genome shotgun (WGS) entry which is preliminary data.</text>
</comment>
<reference evidence="4" key="1">
    <citation type="submission" date="2017-12" db="EMBL/GenBank/DDBJ databases">
        <title>Improved Draft Genome Sequence of Microcystis aeruginosa NIES-298, a Microcystin-Producing Cyanobacterium from Lake Kasumigaura, Japan.</title>
        <authorList>
            <person name="Yamaguchi H."/>
            <person name="Suzuki S."/>
            <person name="Kawachi M."/>
        </authorList>
    </citation>
    <scope>NUCLEOTIDE SEQUENCE [LARGE SCALE GENOMIC DNA]</scope>
    <source>
        <strain evidence="4">NIES-298</strain>
    </source>
</reference>
<dbReference type="InterPro" id="IPR006442">
    <property type="entry name" value="Antitoxin_Phd/YefM"/>
</dbReference>
<comment type="function">
    <text evidence="2">Antitoxin component of a type II toxin-antitoxin (TA) system.</text>
</comment>
<evidence type="ECO:0000256" key="2">
    <source>
        <dbReference type="RuleBase" id="RU362080"/>
    </source>
</evidence>
<protein>
    <recommendedName>
        <fullName evidence="2">Antitoxin</fullName>
    </recommendedName>
</protein>
<dbReference type="SUPFAM" id="SSF143120">
    <property type="entry name" value="YefM-like"/>
    <property type="match status" value="1"/>
</dbReference>
<sequence>MNTVELKQAKNQFNDLLEAVLKGEEIIITENNQPVIKLSPVKLAKKPPRQPRSAAGKVWIADDFDAPLTDFADYM</sequence>